<sequence>MWGFVDCSRYFMKFGMPKIVLDNASMAVASNDKVGLLAAPGAGKSTIIRLLAGVDVPDSGQVLRDDGGWPLAYGGAFRPEMTGEDNVRMMAGFAGVDPDEFAAYCQQFAELGDSFFVPMQLYTGAMRMRLAFAASLGVPARTYLADERLVAGDQHFREKCQETLNRRLETCGLILVASNPRALETACERFAVLSRGKIIMCEDLDEAKSLLTFDLEHGGEEEAIEEELASFDLA</sequence>
<dbReference type="SMART" id="SM00382">
    <property type="entry name" value="AAA"/>
    <property type="match status" value="1"/>
</dbReference>
<protein>
    <submittedName>
        <fullName evidence="4">ATP-binding cassette domain-containing protein</fullName>
    </submittedName>
</protein>
<dbReference type="PANTHER" id="PTHR46743:SF2">
    <property type="entry name" value="TEICHOIC ACIDS EXPORT ATP-BINDING PROTEIN TAGH"/>
    <property type="match status" value="1"/>
</dbReference>
<dbReference type="RefSeq" id="WP_249868014.1">
    <property type="nucleotide sequence ID" value="NZ_JAMGBC010000001.1"/>
</dbReference>
<proteinExistence type="predicted"/>
<dbReference type="Gene3D" id="3.40.50.300">
    <property type="entry name" value="P-loop containing nucleotide triphosphate hydrolases"/>
    <property type="match status" value="1"/>
</dbReference>
<evidence type="ECO:0000256" key="2">
    <source>
        <dbReference type="ARBA" id="ARBA00022840"/>
    </source>
</evidence>
<dbReference type="GO" id="GO:0005524">
    <property type="term" value="F:ATP binding"/>
    <property type="evidence" value="ECO:0007669"/>
    <property type="project" value="UniProtKB-KW"/>
</dbReference>
<evidence type="ECO:0000256" key="1">
    <source>
        <dbReference type="ARBA" id="ARBA00022741"/>
    </source>
</evidence>
<name>A0ABT0RFN6_9SPHN</name>
<evidence type="ECO:0000313" key="5">
    <source>
        <dbReference type="Proteomes" id="UP001165343"/>
    </source>
</evidence>
<dbReference type="SUPFAM" id="SSF52540">
    <property type="entry name" value="P-loop containing nucleoside triphosphate hydrolases"/>
    <property type="match status" value="1"/>
</dbReference>
<dbReference type="InterPro" id="IPR027417">
    <property type="entry name" value="P-loop_NTPase"/>
</dbReference>
<keyword evidence="1" id="KW-0547">Nucleotide-binding</keyword>
<evidence type="ECO:0000313" key="4">
    <source>
        <dbReference type="EMBL" id="MCL6679094.1"/>
    </source>
</evidence>
<accession>A0ABT0RFN6</accession>
<dbReference type="InterPro" id="IPR003439">
    <property type="entry name" value="ABC_transporter-like_ATP-bd"/>
</dbReference>
<dbReference type="InterPro" id="IPR003593">
    <property type="entry name" value="AAA+_ATPase"/>
</dbReference>
<gene>
    <name evidence="4" type="ORF">LZ519_07155</name>
</gene>
<organism evidence="4 5">
    <name type="scientific">Sphingomonas anseongensis</name>
    <dbReference type="NCBI Taxonomy" id="2908207"/>
    <lineage>
        <taxon>Bacteria</taxon>
        <taxon>Pseudomonadati</taxon>
        <taxon>Pseudomonadota</taxon>
        <taxon>Alphaproteobacteria</taxon>
        <taxon>Sphingomonadales</taxon>
        <taxon>Sphingomonadaceae</taxon>
        <taxon>Sphingomonas</taxon>
    </lineage>
</organism>
<dbReference type="PANTHER" id="PTHR46743">
    <property type="entry name" value="TEICHOIC ACIDS EXPORT ATP-BINDING PROTEIN TAGH"/>
    <property type="match status" value="1"/>
</dbReference>
<evidence type="ECO:0000259" key="3">
    <source>
        <dbReference type="PROSITE" id="PS50893"/>
    </source>
</evidence>
<dbReference type="Proteomes" id="UP001165343">
    <property type="component" value="Unassembled WGS sequence"/>
</dbReference>
<dbReference type="InterPro" id="IPR050683">
    <property type="entry name" value="Bact_Polysacc_Export_ATP-bd"/>
</dbReference>
<keyword evidence="5" id="KW-1185">Reference proteome</keyword>
<keyword evidence="2 4" id="KW-0067">ATP-binding</keyword>
<dbReference type="PROSITE" id="PS50893">
    <property type="entry name" value="ABC_TRANSPORTER_2"/>
    <property type="match status" value="1"/>
</dbReference>
<dbReference type="Pfam" id="PF00005">
    <property type="entry name" value="ABC_tran"/>
    <property type="match status" value="1"/>
</dbReference>
<reference evidence="4" key="1">
    <citation type="submission" date="2022-05" db="EMBL/GenBank/DDBJ databases">
        <authorList>
            <person name="Jo J.-H."/>
            <person name="Im W.-T."/>
        </authorList>
    </citation>
    <scope>NUCLEOTIDE SEQUENCE</scope>
    <source>
        <strain evidence="4">RG327</strain>
    </source>
</reference>
<dbReference type="EMBL" id="JAMGBC010000001">
    <property type="protein sequence ID" value="MCL6679094.1"/>
    <property type="molecule type" value="Genomic_DNA"/>
</dbReference>
<feature type="domain" description="ABC transporter" evidence="3">
    <location>
        <begin position="5"/>
        <end position="220"/>
    </location>
</feature>
<comment type="caution">
    <text evidence="4">The sequence shown here is derived from an EMBL/GenBank/DDBJ whole genome shotgun (WGS) entry which is preliminary data.</text>
</comment>